<keyword evidence="7" id="KW-0503">Monooxygenase</keyword>
<evidence type="ECO:0000256" key="1">
    <source>
        <dbReference type="ARBA" id="ARBA00001971"/>
    </source>
</evidence>
<dbReference type="GO" id="GO:0005506">
    <property type="term" value="F:iron ion binding"/>
    <property type="evidence" value="ECO:0007669"/>
    <property type="project" value="InterPro"/>
</dbReference>
<name>A0A9P8LDH4_9PEZI</name>
<dbReference type="GO" id="GO:0020037">
    <property type="term" value="F:heme binding"/>
    <property type="evidence" value="ECO:0007669"/>
    <property type="project" value="InterPro"/>
</dbReference>
<reference evidence="9" key="1">
    <citation type="submission" date="2021-03" db="EMBL/GenBank/DDBJ databases">
        <title>Comparative genomics and phylogenomic investigation of the class Geoglossomycetes provide insights into ecological specialization and systematics.</title>
        <authorList>
            <person name="Melie T."/>
            <person name="Pirro S."/>
            <person name="Miller A.N."/>
            <person name="Quandt A."/>
        </authorList>
    </citation>
    <scope>NUCLEOTIDE SEQUENCE</scope>
    <source>
        <strain evidence="9">CAQ_001_2017</strain>
    </source>
</reference>
<sequence>MALEFLLRIPVLIQLAILVVCLVRREFKFRRSVPKDLPWVGKRSEWFWRIRSDVRGLFGIGERITKAYHEYSKNGKFFIISDLVTGPEVMVPVSKIPVLLAQPDEVMDTTNTHCDILQSDYTFSHPRIFRNPLQVDVVRKVLTRQIGSLVEPVMDEIAMSFDELWGFDTEGWKEILIDRDMNRVIARTLHRMLLGPDLCKNQEFIDRATTHSRTIIYCAIIIHVIPEFLKPWVQFSRPNRIGMNDFLQWQIRESLGQPDPVEHSPEIIAGRVESVNFSAIHTTQGTAMGVMLDLFSSPPEKGYVEALREEATRVLEEDGGRWTKTGVAKLIRIDSTIKESMRWKGGSARSLTRTVIKRDGFTFEDGVHIPYGFKVGTPQYAIHLDEEFYPNPKLWDPFRFSREREEFEQASRRRRGPAGDDSHADAAEPLEGPGDGNVGILRLRNEAVVSTSEKYIAWGHGRHAW</sequence>
<evidence type="ECO:0000256" key="8">
    <source>
        <dbReference type="SAM" id="MobiDB-lite"/>
    </source>
</evidence>
<keyword evidence="10" id="KW-1185">Reference proteome</keyword>
<dbReference type="CDD" id="cd11041">
    <property type="entry name" value="CYP503A1-like"/>
    <property type="match status" value="1"/>
</dbReference>
<keyword evidence="4" id="KW-0479">Metal-binding</keyword>
<dbReference type="EMBL" id="JAGHQM010000419">
    <property type="protein sequence ID" value="KAH0562063.1"/>
    <property type="molecule type" value="Genomic_DNA"/>
</dbReference>
<feature type="compositionally biased region" description="Basic and acidic residues" evidence="8">
    <location>
        <begin position="406"/>
        <end position="426"/>
    </location>
</feature>
<dbReference type="Gene3D" id="1.10.630.10">
    <property type="entry name" value="Cytochrome P450"/>
    <property type="match status" value="1"/>
</dbReference>
<keyword evidence="6" id="KW-0408">Iron</keyword>
<dbReference type="AlphaFoldDB" id="A0A9P8LDH4"/>
<dbReference type="PANTHER" id="PTHR46206">
    <property type="entry name" value="CYTOCHROME P450"/>
    <property type="match status" value="1"/>
</dbReference>
<comment type="similarity">
    <text evidence="2">Belongs to the cytochrome P450 family.</text>
</comment>
<gene>
    <name evidence="9" type="ORF">GP486_003235</name>
</gene>
<comment type="cofactor">
    <cofactor evidence="1">
        <name>heme</name>
        <dbReference type="ChEBI" id="CHEBI:30413"/>
    </cofactor>
</comment>
<protein>
    <recommendedName>
        <fullName evidence="11">Cytochrome P450</fullName>
    </recommendedName>
</protein>
<keyword evidence="3" id="KW-0349">Heme</keyword>
<evidence type="ECO:0000313" key="10">
    <source>
        <dbReference type="Proteomes" id="UP000750711"/>
    </source>
</evidence>
<evidence type="ECO:0000256" key="4">
    <source>
        <dbReference type="ARBA" id="ARBA00022723"/>
    </source>
</evidence>
<dbReference type="GO" id="GO:0016705">
    <property type="term" value="F:oxidoreductase activity, acting on paired donors, with incorporation or reduction of molecular oxygen"/>
    <property type="evidence" value="ECO:0007669"/>
    <property type="project" value="InterPro"/>
</dbReference>
<keyword evidence="5" id="KW-0560">Oxidoreductase</keyword>
<evidence type="ECO:0008006" key="11">
    <source>
        <dbReference type="Google" id="ProtNLM"/>
    </source>
</evidence>
<dbReference type="GO" id="GO:0004497">
    <property type="term" value="F:monooxygenase activity"/>
    <property type="evidence" value="ECO:0007669"/>
    <property type="project" value="UniProtKB-KW"/>
</dbReference>
<evidence type="ECO:0000256" key="2">
    <source>
        <dbReference type="ARBA" id="ARBA00010617"/>
    </source>
</evidence>
<evidence type="ECO:0000313" key="9">
    <source>
        <dbReference type="EMBL" id="KAH0562063.1"/>
    </source>
</evidence>
<dbReference type="PANTHER" id="PTHR46206:SF1">
    <property type="entry name" value="P450, PUTATIVE (EUROFUNG)-RELATED"/>
    <property type="match status" value="1"/>
</dbReference>
<organism evidence="9 10">
    <name type="scientific">Trichoglossum hirsutum</name>
    <dbReference type="NCBI Taxonomy" id="265104"/>
    <lineage>
        <taxon>Eukaryota</taxon>
        <taxon>Fungi</taxon>
        <taxon>Dikarya</taxon>
        <taxon>Ascomycota</taxon>
        <taxon>Pezizomycotina</taxon>
        <taxon>Geoglossomycetes</taxon>
        <taxon>Geoglossales</taxon>
        <taxon>Geoglossaceae</taxon>
        <taxon>Trichoglossum</taxon>
    </lineage>
</organism>
<evidence type="ECO:0000256" key="5">
    <source>
        <dbReference type="ARBA" id="ARBA00023002"/>
    </source>
</evidence>
<evidence type="ECO:0000256" key="3">
    <source>
        <dbReference type="ARBA" id="ARBA00022617"/>
    </source>
</evidence>
<dbReference type="InterPro" id="IPR036396">
    <property type="entry name" value="Cyt_P450_sf"/>
</dbReference>
<comment type="caution">
    <text evidence="9">The sequence shown here is derived from an EMBL/GenBank/DDBJ whole genome shotgun (WGS) entry which is preliminary data.</text>
</comment>
<proteinExistence type="inferred from homology"/>
<dbReference type="SUPFAM" id="SSF48264">
    <property type="entry name" value="Cytochrome P450"/>
    <property type="match status" value="1"/>
</dbReference>
<accession>A0A9P8LDH4</accession>
<feature type="region of interest" description="Disordered" evidence="8">
    <location>
        <begin position="406"/>
        <end position="438"/>
    </location>
</feature>
<dbReference type="InterPro" id="IPR001128">
    <property type="entry name" value="Cyt_P450"/>
</dbReference>
<dbReference type="Pfam" id="PF00067">
    <property type="entry name" value="p450"/>
    <property type="match status" value="1"/>
</dbReference>
<evidence type="ECO:0000256" key="6">
    <source>
        <dbReference type="ARBA" id="ARBA00023004"/>
    </source>
</evidence>
<evidence type="ECO:0000256" key="7">
    <source>
        <dbReference type="ARBA" id="ARBA00023033"/>
    </source>
</evidence>
<dbReference type="Proteomes" id="UP000750711">
    <property type="component" value="Unassembled WGS sequence"/>
</dbReference>